<sequence>MSYQYNPLGHQAAQGSYHLQWDEAELTPTQVGDLSSYQDPMLPSSNSQFHPSLASCLLEDHFAAYNGVGDNGLGDNGLGDNVLGDNVLGDNGPVGNGLVDNSLAYNGLVETLPANDNFQANDTPPVNDNINLFQGDDLFRILNNHPGDYNFQAEDANNVGNQAPQAGRPKATKPPRAKQRRSVAARANSTQAAADDDNGNAAPGQPTRRSGKCKPMSCEECRRIKGKCVRTNEDGPCDRCVAKGLGCHRTRLDKRTNDTTRKGLSDLIEMEFIPRFHAALSLGDVFLPTFTNLDIRTRAYDLFINYGLAPEVVVKCLENAFGEEYSQALPPLEYTDNVREEIQKARVAAADTEMKLSDVRRAKTDFKKWSDEVIANGRLIAAHNAASFAPPGP</sequence>
<feature type="domain" description="Zn(2)-C6 fungal-type" evidence="3">
    <location>
        <begin position="217"/>
        <end position="247"/>
    </location>
</feature>
<accession>A0ABR2USF2</accession>
<dbReference type="Gene3D" id="4.10.240.10">
    <property type="entry name" value="Zn(2)-C6 fungal-type DNA-binding domain"/>
    <property type="match status" value="1"/>
</dbReference>
<proteinExistence type="predicted"/>
<evidence type="ECO:0000259" key="3">
    <source>
        <dbReference type="PROSITE" id="PS50048"/>
    </source>
</evidence>
<gene>
    <name evidence="4" type="ORF">SUNI508_01345</name>
</gene>
<dbReference type="PROSITE" id="PS00463">
    <property type="entry name" value="ZN2_CY6_FUNGAL_1"/>
    <property type="match status" value="1"/>
</dbReference>
<dbReference type="InterPro" id="IPR001138">
    <property type="entry name" value="Zn2Cys6_DnaBD"/>
</dbReference>
<name>A0ABR2USF2_9PEZI</name>
<dbReference type="Proteomes" id="UP001408356">
    <property type="component" value="Unassembled WGS sequence"/>
</dbReference>
<keyword evidence="1" id="KW-0539">Nucleus</keyword>
<evidence type="ECO:0000256" key="1">
    <source>
        <dbReference type="ARBA" id="ARBA00023242"/>
    </source>
</evidence>
<dbReference type="SUPFAM" id="SSF57701">
    <property type="entry name" value="Zn2/Cys6 DNA-binding domain"/>
    <property type="match status" value="1"/>
</dbReference>
<feature type="compositionally biased region" description="Basic residues" evidence="2">
    <location>
        <begin position="170"/>
        <end position="183"/>
    </location>
</feature>
<dbReference type="InterPro" id="IPR036864">
    <property type="entry name" value="Zn2-C6_fun-type_DNA-bd_sf"/>
</dbReference>
<comment type="caution">
    <text evidence="4">The sequence shown here is derived from an EMBL/GenBank/DDBJ whole genome shotgun (WGS) entry which is preliminary data.</text>
</comment>
<dbReference type="CDD" id="cd00067">
    <property type="entry name" value="GAL4"/>
    <property type="match status" value="1"/>
</dbReference>
<evidence type="ECO:0000313" key="4">
    <source>
        <dbReference type="EMBL" id="KAK9417588.1"/>
    </source>
</evidence>
<organism evidence="4 5">
    <name type="scientific">Seiridium unicorne</name>
    <dbReference type="NCBI Taxonomy" id="138068"/>
    <lineage>
        <taxon>Eukaryota</taxon>
        <taxon>Fungi</taxon>
        <taxon>Dikarya</taxon>
        <taxon>Ascomycota</taxon>
        <taxon>Pezizomycotina</taxon>
        <taxon>Sordariomycetes</taxon>
        <taxon>Xylariomycetidae</taxon>
        <taxon>Amphisphaeriales</taxon>
        <taxon>Sporocadaceae</taxon>
        <taxon>Seiridium</taxon>
    </lineage>
</organism>
<keyword evidence="5" id="KW-1185">Reference proteome</keyword>
<reference evidence="4 5" key="1">
    <citation type="journal article" date="2024" name="J. Plant Pathol.">
        <title>Sequence and assembly of the genome of Seiridium unicorne, isolate CBS 538.82, causal agent of cypress canker disease.</title>
        <authorList>
            <person name="Scali E."/>
            <person name="Rocca G.D."/>
            <person name="Danti R."/>
            <person name="Garbelotto M."/>
            <person name="Barberini S."/>
            <person name="Baroncelli R."/>
            <person name="Emiliani G."/>
        </authorList>
    </citation>
    <scope>NUCLEOTIDE SEQUENCE [LARGE SCALE GENOMIC DNA]</scope>
    <source>
        <strain evidence="4 5">BM-138-508</strain>
    </source>
</reference>
<evidence type="ECO:0000256" key="2">
    <source>
        <dbReference type="SAM" id="MobiDB-lite"/>
    </source>
</evidence>
<protein>
    <submittedName>
        <fullName evidence="4">Zn(2)-C6 fungal-type domain-containing protein</fullName>
    </submittedName>
</protein>
<dbReference type="PROSITE" id="PS50048">
    <property type="entry name" value="ZN2_CY6_FUNGAL_2"/>
    <property type="match status" value="1"/>
</dbReference>
<feature type="region of interest" description="Disordered" evidence="2">
    <location>
        <begin position="150"/>
        <end position="214"/>
    </location>
</feature>
<dbReference type="EMBL" id="JARVKF010000396">
    <property type="protein sequence ID" value="KAK9417588.1"/>
    <property type="molecule type" value="Genomic_DNA"/>
</dbReference>
<evidence type="ECO:0000313" key="5">
    <source>
        <dbReference type="Proteomes" id="UP001408356"/>
    </source>
</evidence>